<organism evidence="2 3">
    <name type="scientific">Corynebacterium maris DSM 45190</name>
    <dbReference type="NCBI Taxonomy" id="1224163"/>
    <lineage>
        <taxon>Bacteria</taxon>
        <taxon>Bacillati</taxon>
        <taxon>Actinomycetota</taxon>
        <taxon>Actinomycetes</taxon>
        <taxon>Mycobacteriales</taxon>
        <taxon>Corynebacteriaceae</taxon>
        <taxon>Corynebacterium</taxon>
    </lineage>
</organism>
<gene>
    <name evidence="2" type="ORF">B841_02980</name>
</gene>
<dbReference type="HOGENOM" id="CLU_1882247_0_0_11"/>
<feature type="transmembrane region" description="Helical" evidence="1">
    <location>
        <begin position="42"/>
        <end position="60"/>
    </location>
</feature>
<dbReference type="RefSeq" id="WP_020934012.1">
    <property type="nucleotide sequence ID" value="NC_021915.1"/>
</dbReference>
<keyword evidence="1" id="KW-1133">Transmembrane helix</keyword>
<evidence type="ECO:0000313" key="3">
    <source>
        <dbReference type="Proteomes" id="UP000015388"/>
    </source>
</evidence>
<accession>S5SSH4</accession>
<dbReference type="KEGG" id="cmd:B841_02980"/>
<sequence>MDAYSNMRSHHTPIPTPPLVRVGASVLVGFSVAILASQTAMGAAVAFAVAAAALAILLTLRHPYRARMKAYAEMHGTDMFPTVQQIIPVFIWWLLAMLAPIASFPWWGALAVWLIGFGFAYQLFPHVDGSRRLAFV</sequence>
<dbReference type="Proteomes" id="UP000015388">
    <property type="component" value="Chromosome"/>
</dbReference>
<keyword evidence="1" id="KW-0812">Transmembrane</keyword>
<name>S5SSH4_9CORY</name>
<dbReference type="eggNOG" id="ENOG5031XJX">
    <property type="taxonomic scope" value="Bacteria"/>
</dbReference>
<keyword evidence="1" id="KW-0472">Membrane</keyword>
<feature type="transmembrane region" description="Helical" evidence="1">
    <location>
        <begin position="104"/>
        <end position="124"/>
    </location>
</feature>
<dbReference type="AlphaFoldDB" id="S5SSH4"/>
<keyword evidence="3" id="KW-1185">Reference proteome</keyword>
<dbReference type="EMBL" id="CP003924">
    <property type="protein sequence ID" value="AGS34079.1"/>
    <property type="molecule type" value="Genomic_DNA"/>
</dbReference>
<feature type="transmembrane region" description="Helical" evidence="1">
    <location>
        <begin position="80"/>
        <end position="98"/>
    </location>
</feature>
<dbReference type="PATRIC" id="fig|1224163.3.peg.598"/>
<proteinExistence type="predicted"/>
<evidence type="ECO:0000313" key="2">
    <source>
        <dbReference type="EMBL" id="AGS34079.1"/>
    </source>
</evidence>
<reference evidence="2 3" key="1">
    <citation type="submission" date="2012-11" db="EMBL/GenBank/DDBJ databases">
        <title>The complete genome sequence of Corynebacterium maris Coryn-1 (=DSM 45190).</title>
        <authorList>
            <person name="Schaffert L."/>
            <person name="Albersmeier A."/>
            <person name="Kalinowski J."/>
            <person name="Ruckert C."/>
        </authorList>
    </citation>
    <scope>NUCLEOTIDE SEQUENCE [LARGE SCALE GENOMIC DNA]</scope>
    <source>
        <strain evidence="3">Coryn-1</strain>
    </source>
</reference>
<protein>
    <submittedName>
        <fullName evidence="2">Uncharacterized protein</fullName>
    </submittedName>
</protein>
<evidence type="ECO:0000256" key="1">
    <source>
        <dbReference type="SAM" id="Phobius"/>
    </source>
</evidence>